<dbReference type="AlphaFoldDB" id="A0A5S9Q8Q0"/>
<dbReference type="InterPro" id="IPR012668">
    <property type="entry name" value="CHP02466"/>
</dbReference>
<dbReference type="EMBL" id="CACSII010000017">
    <property type="protein sequence ID" value="CAA0113628.1"/>
    <property type="molecule type" value="Genomic_DNA"/>
</dbReference>
<accession>A0A5S9Q8Q0</accession>
<reference evidence="1 2" key="1">
    <citation type="submission" date="2019-11" db="EMBL/GenBank/DDBJ databases">
        <authorList>
            <person name="Holert J."/>
        </authorList>
    </citation>
    <scope>NUCLEOTIDE SEQUENCE [LARGE SCALE GENOMIC DNA]</scope>
    <source>
        <strain evidence="1">BC5_2</strain>
    </source>
</reference>
<sequence length="223" mass="25125">MEFPFIESLDIFSTPVFVTQLPDAGDRFAALMQGVRECQKQQSTAIDSDVAAVAKQHMDESHLQLLEIESPAFEDLKHQLEMLVLEVAEEVNAEHWPEGEAAVALITESWYHVTRNGGYHDVHSHPNCSWCGIYCIDAGECSIEKRSGVNRFYDPRVNAEHYIDAGTRYLSDEGVWDIVPQAGQLVIFPSYLKHSALPYFGTEDRVVIAFNAQVHFVDHDTPC</sequence>
<proteinExistence type="predicted"/>
<evidence type="ECO:0008006" key="3">
    <source>
        <dbReference type="Google" id="ProtNLM"/>
    </source>
</evidence>
<evidence type="ECO:0000313" key="1">
    <source>
        <dbReference type="EMBL" id="CAA0113628.1"/>
    </source>
</evidence>
<dbReference type="Pfam" id="PF13759">
    <property type="entry name" value="2OG-FeII_Oxy_5"/>
    <property type="match status" value="1"/>
</dbReference>
<organism evidence="1 2">
    <name type="scientific">BD1-7 clade bacterium</name>
    <dbReference type="NCBI Taxonomy" id="2029982"/>
    <lineage>
        <taxon>Bacteria</taxon>
        <taxon>Pseudomonadati</taxon>
        <taxon>Pseudomonadota</taxon>
        <taxon>Gammaproteobacteria</taxon>
        <taxon>Cellvibrionales</taxon>
        <taxon>Spongiibacteraceae</taxon>
        <taxon>BD1-7 clade</taxon>
    </lineage>
</organism>
<gene>
    <name evidence="1" type="ORF">DPBNPPHM_01698</name>
</gene>
<dbReference type="OrthoDB" id="549777at2"/>
<name>A0A5S9Q8Q0_9GAMM</name>
<dbReference type="NCBIfam" id="TIGR02466">
    <property type="entry name" value="TIGR02466 family protein"/>
    <property type="match status" value="1"/>
</dbReference>
<dbReference type="Gene3D" id="2.60.120.620">
    <property type="entry name" value="q2cbj1_9rhob like domain"/>
    <property type="match status" value="1"/>
</dbReference>
<evidence type="ECO:0000313" key="2">
    <source>
        <dbReference type="Proteomes" id="UP000434580"/>
    </source>
</evidence>
<dbReference type="Proteomes" id="UP000434580">
    <property type="component" value="Unassembled WGS sequence"/>
</dbReference>
<protein>
    <recommendedName>
        <fullName evidence="3">Fe2OG dioxygenase domain-containing protein</fullName>
    </recommendedName>
</protein>